<keyword evidence="2 5" id="KW-0812">Transmembrane</keyword>
<feature type="domain" description="Lipopolysaccharide assembly protein A" evidence="6">
    <location>
        <begin position="44"/>
        <end position="92"/>
    </location>
</feature>
<dbReference type="RefSeq" id="WP_283740875.1">
    <property type="nucleotide sequence ID" value="NZ_JASJEV010000006.1"/>
</dbReference>
<dbReference type="Proteomes" id="UP001321492">
    <property type="component" value="Unassembled WGS sequence"/>
</dbReference>
<feature type="transmembrane region" description="Helical" evidence="5">
    <location>
        <begin position="49"/>
        <end position="70"/>
    </location>
</feature>
<keyword evidence="4 5" id="KW-0472">Membrane</keyword>
<keyword evidence="3 5" id="KW-1133">Transmembrane helix</keyword>
<evidence type="ECO:0000256" key="4">
    <source>
        <dbReference type="ARBA" id="ARBA00023136"/>
    </source>
</evidence>
<evidence type="ECO:0000256" key="3">
    <source>
        <dbReference type="ARBA" id="ARBA00022989"/>
    </source>
</evidence>
<sequence length="109" mass="11472">MKSLVKALVLVPLGLVIVLLAVANRAPVVLSLDPFSAEAPALSLTLPLFLLLFAAVMLGVLVGGVAAWLAQSKHRRAARAGRRDMERLRAEAERLRAAAGAAPPARPHP</sequence>
<reference evidence="7 8" key="1">
    <citation type="submission" date="2023-05" db="EMBL/GenBank/DDBJ databases">
        <title>Chelatococcus sp. nov., a moderately thermophilic bacterium isolated from hot spring microbial mat.</title>
        <authorList>
            <person name="Hu C.-J."/>
            <person name="Li W.-J."/>
        </authorList>
    </citation>
    <scope>NUCLEOTIDE SEQUENCE [LARGE SCALE GENOMIC DNA]</scope>
    <source>
        <strain evidence="7 8">SYSU G07232</strain>
    </source>
</reference>
<evidence type="ECO:0000256" key="2">
    <source>
        <dbReference type="ARBA" id="ARBA00022692"/>
    </source>
</evidence>
<keyword evidence="1" id="KW-1003">Cell membrane</keyword>
<proteinExistence type="predicted"/>
<gene>
    <name evidence="7" type="ORF">QNA08_11625</name>
</gene>
<evidence type="ECO:0000259" key="6">
    <source>
        <dbReference type="Pfam" id="PF06305"/>
    </source>
</evidence>
<protein>
    <submittedName>
        <fullName evidence="7">Lipopolysaccharide assembly protein LapA domain-containing protein</fullName>
    </submittedName>
</protein>
<name>A0ABT7AHP2_9HYPH</name>
<evidence type="ECO:0000256" key="5">
    <source>
        <dbReference type="SAM" id="Phobius"/>
    </source>
</evidence>
<keyword evidence="8" id="KW-1185">Reference proteome</keyword>
<dbReference type="EMBL" id="JASJEV010000006">
    <property type="protein sequence ID" value="MDJ1158884.1"/>
    <property type="molecule type" value="Genomic_DNA"/>
</dbReference>
<accession>A0ABT7AHP2</accession>
<evidence type="ECO:0000313" key="8">
    <source>
        <dbReference type="Proteomes" id="UP001321492"/>
    </source>
</evidence>
<dbReference type="Pfam" id="PF06305">
    <property type="entry name" value="LapA_dom"/>
    <property type="match status" value="1"/>
</dbReference>
<dbReference type="InterPro" id="IPR010445">
    <property type="entry name" value="LapA_dom"/>
</dbReference>
<evidence type="ECO:0000313" key="7">
    <source>
        <dbReference type="EMBL" id="MDJ1158884.1"/>
    </source>
</evidence>
<evidence type="ECO:0000256" key="1">
    <source>
        <dbReference type="ARBA" id="ARBA00022475"/>
    </source>
</evidence>
<comment type="caution">
    <text evidence="7">The sequence shown here is derived from an EMBL/GenBank/DDBJ whole genome shotgun (WGS) entry which is preliminary data.</text>
</comment>
<organism evidence="7 8">
    <name type="scientific">Chelatococcus albus</name>
    <dbReference type="NCBI Taxonomy" id="3047466"/>
    <lineage>
        <taxon>Bacteria</taxon>
        <taxon>Pseudomonadati</taxon>
        <taxon>Pseudomonadota</taxon>
        <taxon>Alphaproteobacteria</taxon>
        <taxon>Hyphomicrobiales</taxon>
        <taxon>Chelatococcaceae</taxon>
        <taxon>Chelatococcus</taxon>
    </lineage>
</organism>